<keyword evidence="2" id="KW-0548">Nucleotidyltransferase</keyword>
<keyword evidence="1 6" id="KW-0808">Transferase</keyword>
<organism evidence="6 7">
    <name type="scientific">Staphylococcus haemolyticus</name>
    <dbReference type="NCBI Taxonomy" id="1283"/>
    <lineage>
        <taxon>Bacteria</taxon>
        <taxon>Bacillati</taxon>
        <taxon>Bacillota</taxon>
        <taxon>Bacilli</taxon>
        <taxon>Bacillales</taxon>
        <taxon>Staphylococcaceae</taxon>
        <taxon>Staphylococcus</taxon>
    </lineage>
</organism>
<dbReference type="InterPro" id="IPR058909">
    <property type="entry name" value="CD_NTase_C"/>
</dbReference>
<feature type="domain" description="cGAS/DncV-like nucleotidyltransferase C-terminal helical" evidence="5">
    <location>
        <begin position="3"/>
        <end position="66"/>
    </location>
</feature>
<dbReference type="Pfam" id="PF26305">
    <property type="entry name" value="CD_NTase_C"/>
    <property type="match status" value="1"/>
</dbReference>
<dbReference type="GO" id="GO:0016740">
    <property type="term" value="F:transferase activity"/>
    <property type="evidence" value="ECO:0007669"/>
    <property type="project" value="UniProtKB-KW"/>
</dbReference>
<dbReference type="RefSeq" id="WP_197323242.1">
    <property type="nucleotide sequence ID" value="NZ_PGWX01000361.1"/>
</dbReference>
<evidence type="ECO:0000259" key="5">
    <source>
        <dbReference type="Pfam" id="PF26305"/>
    </source>
</evidence>
<evidence type="ECO:0000313" key="6">
    <source>
        <dbReference type="EMBL" id="PPJ72921.1"/>
    </source>
</evidence>
<evidence type="ECO:0000256" key="2">
    <source>
        <dbReference type="ARBA" id="ARBA00022695"/>
    </source>
</evidence>
<sequence>GKDRYFCIDNASNRVADILNWLTKNQDSFSTFICQNEQMNLFASSQEQWNEEDADKFIFEINKFWNEW</sequence>
<dbReference type="AlphaFoldDB" id="A0A7Z1SBH0"/>
<reference evidence="6 7" key="1">
    <citation type="submission" date="2017-11" db="EMBL/GenBank/DDBJ databases">
        <authorList>
            <person name="Founou R.C."/>
            <person name="Founou L."/>
            <person name="Allam M."/>
            <person name="Ismail A."/>
            <person name="Essack S.Y."/>
        </authorList>
    </citation>
    <scope>NUCLEOTIDE SEQUENCE [LARGE SCALE GENOMIC DNA]</scope>
    <source>
        <strain evidence="6 7">G811N2B1</strain>
    </source>
</reference>
<feature type="non-terminal residue" evidence="6">
    <location>
        <position position="1"/>
    </location>
</feature>
<name>A0A7Z1SBH0_STAHA</name>
<evidence type="ECO:0000313" key="7">
    <source>
        <dbReference type="Proteomes" id="UP000238153"/>
    </source>
</evidence>
<keyword evidence="3" id="KW-0547">Nucleotide-binding</keyword>
<comment type="caution">
    <text evidence="6">The sequence shown here is derived from an EMBL/GenBank/DDBJ whole genome shotgun (WGS) entry which is preliminary data.</text>
</comment>
<proteinExistence type="predicted"/>
<evidence type="ECO:0000256" key="1">
    <source>
        <dbReference type="ARBA" id="ARBA00022679"/>
    </source>
</evidence>
<evidence type="ECO:0000256" key="4">
    <source>
        <dbReference type="ARBA" id="ARBA00023118"/>
    </source>
</evidence>
<evidence type="ECO:0000256" key="3">
    <source>
        <dbReference type="ARBA" id="ARBA00022741"/>
    </source>
</evidence>
<keyword evidence="4" id="KW-0051">Antiviral defense</keyword>
<protein>
    <submittedName>
        <fullName evidence="6">Nucleotidyltransferase</fullName>
    </submittedName>
</protein>
<gene>
    <name evidence="6" type="ORF">CV019_10190</name>
</gene>
<dbReference type="EMBL" id="PGWX01000361">
    <property type="protein sequence ID" value="PPJ72921.1"/>
    <property type="molecule type" value="Genomic_DNA"/>
</dbReference>
<dbReference type="Proteomes" id="UP000238153">
    <property type="component" value="Unassembled WGS sequence"/>
</dbReference>
<accession>A0A7Z1SBH0</accession>